<evidence type="ECO:0000313" key="6">
    <source>
        <dbReference type="EMBL" id="CAD7243783.1"/>
    </source>
</evidence>
<gene>
    <name evidence="6" type="ORF">DSTB1V02_LOCUS3695</name>
</gene>
<dbReference type="Gene3D" id="1.20.930.40">
    <property type="entry name" value="Transferrin receptor-like, dimerisation domain"/>
    <property type="match status" value="1"/>
</dbReference>
<reference evidence="6" key="1">
    <citation type="submission" date="2020-11" db="EMBL/GenBank/DDBJ databases">
        <authorList>
            <person name="Tran Van P."/>
        </authorList>
    </citation>
    <scope>NUCLEOTIDE SEQUENCE</scope>
</reference>
<dbReference type="Pfam" id="PF04253">
    <property type="entry name" value="TFR_dimer"/>
    <property type="match status" value="1"/>
</dbReference>
<evidence type="ECO:0000259" key="3">
    <source>
        <dbReference type="Pfam" id="PF02225"/>
    </source>
</evidence>
<dbReference type="Pfam" id="PF04389">
    <property type="entry name" value="Peptidase_M28"/>
    <property type="match status" value="1"/>
</dbReference>
<proteinExistence type="inferred from homology"/>
<dbReference type="FunFam" id="3.50.30.30:FF:000045">
    <property type="entry name" value="Predicted protein"/>
    <property type="match status" value="1"/>
</dbReference>
<dbReference type="Pfam" id="PF02225">
    <property type="entry name" value="PA"/>
    <property type="match status" value="1"/>
</dbReference>
<dbReference type="Gene3D" id="3.40.630.10">
    <property type="entry name" value="Zn peptidases"/>
    <property type="match status" value="1"/>
</dbReference>
<organism evidence="6">
    <name type="scientific">Darwinula stevensoni</name>
    <dbReference type="NCBI Taxonomy" id="69355"/>
    <lineage>
        <taxon>Eukaryota</taxon>
        <taxon>Metazoa</taxon>
        <taxon>Ecdysozoa</taxon>
        <taxon>Arthropoda</taxon>
        <taxon>Crustacea</taxon>
        <taxon>Oligostraca</taxon>
        <taxon>Ostracoda</taxon>
        <taxon>Podocopa</taxon>
        <taxon>Podocopida</taxon>
        <taxon>Darwinulocopina</taxon>
        <taxon>Darwinuloidea</taxon>
        <taxon>Darwinulidae</taxon>
        <taxon>Darwinula</taxon>
    </lineage>
</organism>
<keyword evidence="2" id="KW-0732">Signal</keyword>
<feature type="domain" description="Peptidase M28" evidence="5">
    <location>
        <begin position="330"/>
        <end position="530"/>
    </location>
</feature>
<feature type="domain" description="PA" evidence="3">
    <location>
        <begin position="151"/>
        <end position="237"/>
    </location>
</feature>
<sequence>MPLTGIQIVLLADLLLLTYSCLPYSGQWNRKNDREKSPLSDGVSSENLRTHLRQLTREPHVAGTEEELDTARYVRDKFLEYHLDSVKIVPYDVLLSHPDREKPNKVYVLDEAGDIVFSTLGYQKPLYAPEESNHRVFPTFNAYSAPGQPIGDLVYVGYGRKDDFEFLLSEGISVKGNIVLARYGKSFRANIVKFAMEYGAIGVIFYSDPMEYAPHGDALVYPDGIYLPDMGVQSGTVKWTDGDPITPLRPSVPGTYRIPESEAELPRIPAQPIGYREAKKLLENLAGAEAPSRWQGALNVTYRLGPGFVRPDWKVKMEVHTENSVKTIHNVIGMLHGSVEPDRYVILGNHRDAWIFGAVDPSSGTASLLEAARLYGEAAKAGNPPRRTLLFCSWGAEEYGLIGSTEWVEEYANALADRTVINLNVDGSISGNKTLKAAGSPLSFQSLYSTARKVRNPNPEEVKDGRPTVFDTWLHNVPSENSDFPLVENLGSGSDYAPFIHFLGIPSIDITYKGGEKNYPMYHSLYETFHLVDYLLDQGFHYMKAVTQVYVELTDLYTNSVLIPFDVRDYGKFLRRQSQDFWKTFGNLLEKHNVSLVSWSSAIDNLTSAAEFFHGEHRESLDLDEPYQVRRFNDELMAVERVFINTMLPSGNRHMIYRPSSSDSYKGEVFGNLVDLLLESDPDWNEVKVGVSIIAQMIQSAADTLMGSINVRGF</sequence>
<feature type="chain" id="PRO_5036209006" evidence="2">
    <location>
        <begin position="21"/>
        <end position="714"/>
    </location>
</feature>
<dbReference type="SUPFAM" id="SSF53187">
    <property type="entry name" value="Zn-dependent exopeptidases"/>
    <property type="match status" value="1"/>
</dbReference>
<dbReference type="GO" id="GO:0004180">
    <property type="term" value="F:carboxypeptidase activity"/>
    <property type="evidence" value="ECO:0007669"/>
    <property type="project" value="TreeGrafter"/>
</dbReference>
<dbReference type="SUPFAM" id="SSF52025">
    <property type="entry name" value="PA domain"/>
    <property type="match status" value="1"/>
</dbReference>
<evidence type="ECO:0000259" key="4">
    <source>
        <dbReference type="Pfam" id="PF04253"/>
    </source>
</evidence>
<dbReference type="AlphaFoldDB" id="A0A7R8X5E5"/>
<evidence type="ECO:0000313" key="7">
    <source>
        <dbReference type="Proteomes" id="UP000677054"/>
    </source>
</evidence>
<dbReference type="InterPro" id="IPR007365">
    <property type="entry name" value="TFR-like_dimer_dom"/>
</dbReference>
<comment type="similarity">
    <text evidence="1">Belongs to the peptidase M28 family. M28B subfamily.</text>
</comment>
<dbReference type="InterPro" id="IPR039373">
    <property type="entry name" value="Peptidase_M28B"/>
</dbReference>
<protein>
    <submittedName>
        <fullName evidence="6">Uncharacterized protein</fullName>
    </submittedName>
</protein>
<evidence type="ECO:0000259" key="5">
    <source>
        <dbReference type="Pfam" id="PF04389"/>
    </source>
</evidence>
<dbReference type="FunFam" id="3.40.630.10:FF:000101">
    <property type="entry name" value="N-acetylated alpha-linked acidic dipeptidase like 1"/>
    <property type="match status" value="1"/>
</dbReference>
<dbReference type="SUPFAM" id="SSF47672">
    <property type="entry name" value="Transferrin receptor-like dimerisation domain"/>
    <property type="match status" value="1"/>
</dbReference>
<dbReference type="PANTHER" id="PTHR10404">
    <property type="entry name" value="N-ACETYLATED-ALPHA-LINKED ACIDIC DIPEPTIDASE"/>
    <property type="match status" value="1"/>
</dbReference>
<dbReference type="Proteomes" id="UP000677054">
    <property type="component" value="Unassembled WGS sequence"/>
</dbReference>
<dbReference type="CDD" id="cd08022">
    <property type="entry name" value="M28_PSMA_like"/>
    <property type="match status" value="1"/>
</dbReference>
<dbReference type="EMBL" id="LR900015">
    <property type="protein sequence ID" value="CAD7243783.1"/>
    <property type="molecule type" value="Genomic_DNA"/>
</dbReference>
<dbReference type="CDD" id="cd02121">
    <property type="entry name" value="PA_GCPII_like"/>
    <property type="match status" value="1"/>
</dbReference>
<name>A0A7R8X5E5_9CRUS</name>
<evidence type="ECO:0000256" key="2">
    <source>
        <dbReference type="SAM" id="SignalP"/>
    </source>
</evidence>
<dbReference type="EMBL" id="CAJPEV010000498">
    <property type="protein sequence ID" value="CAG0885869.1"/>
    <property type="molecule type" value="Genomic_DNA"/>
</dbReference>
<dbReference type="PANTHER" id="PTHR10404:SF77">
    <property type="entry name" value="GLUTAMATE CARBOXYPEPTIDASE 2 HOMOLOG"/>
    <property type="match status" value="1"/>
</dbReference>
<dbReference type="OrthoDB" id="5841748at2759"/>
<dbReference type="InterPro" id="IPR007484">
    <property type="entry name" value="Peptidase_M28"/>
</dbReference>
<evidence type="ECO:0000256" key="1">
    <source>
        <dbReference type="ARBA" id="ARBA00005634"/>
    </source>
</evidence>
<dbReference type="Gene3D" id="3.50.30.30">
    <property type="match status" value="1"/>
</dbReference>
<dbReference type="InterPro" id="IPR036757">
    <property type="entry name" value="TFR-like_dimer_dom_sf"/>
</dbReference>
<dbReference type="InterPro" id="IPR046450">
    <property type="entry name" value="PA_dom_sf"/>
</dbReference>
<dbReference type="InterPro" id="IPR003137">
    <property type="entry name" value="PA_domain"/>
</dbReference>
<accession>A0A7R8X5E5</accession>
<feature type="signal peptide" evidence="2">
    <location>
        <begin position="1"/>
        <end position="20"/>
    </location>
</feature>
<keyword evidence="7" id="KW-1185">Reference proteome</keyword>
<feature type="domain" description="Transferrin receptor-like dimerisation" evidence="4">
    <location>
        <begin position="595"/>
        <end position="705"/>
    </location>
</feature>